<dbReference type="PANTHER" id="PTHR46796">
    <property type="entry name" value="HTH-TYPE TRANSCRIPTIONAL ACTIVATOR RHAS-RELATED"/>
    <property type="match status" value="1"/>
</dbReference>
<dbReference type="GO" id="GO:0043565">
    <property type="term" value="F:sequence-specific DNA binding"/>
    <property type="evidence" value="ECO:0007669"/>
    <property type="project" value="InterPro"/>
</dbReference>
<name>A0A840IP88_9PSEU</name>
<dbReference type="SMART" id="SM00342">
    <property type="entry name" value="HTH_ARAC"/>
    <property type="match status" value="1"/>
</dbReference>
<dbReference type="Proteomes" id="UP000581769">
    <property type="component" value="Unassembled WGS sequence"/>
</dbReference>
<dbReference type="Pfam" id="PF12852">
    <property type="entry name" value="Cupin_6"/>
    <property type="match status" value="1"/>
</dbReference>
<dbReference type="PROSITE" id="PS01124">
    <property type="entry name" value="HTH_ARAC_FAMILY_2"/>
    <property type="match status" value="1"/>
</dbReference>
<dbReference type="GO" id="GO:0003700">
    <property type="term" value="F:DNA-binding transcription factor activity"/>
    <property type="evidence" value="ECO:0007669"/>
    <property type="project" value="InterPro"/>
</dbReference>
<dbReference type="EMBL" id="JACHMG010000001">
    <property type="protein sequence ID" value="MBB4684281.1"/>
    <property type="molecule type" value="Genomic_DNA"/>
</dbReference>
<protein>
    <submittedName>
        <fullName evidence="5">AraC-like DNA-binding protein</fullName>
    </submittedName>
</protein>
<feature type="domain" description="HTH araC/xylS-type" evidence="4">
    <location>
        <begin position="201"/>
        <end position="299"/>
    </location>
</feature>
<keyword evidence="6" id="KW-1185">Reference proteome</keyword>
<gene>
    <name evidence="5" type="ORF">BJY18_001766</name>
</gene>
<keyword evidence="3" id="KW-0804">Transcription</keyword>
<dbReference type="InterPro" id="IPR050204">
    <property type="entry name" value="AraC_XylS_family_regulators"/>
</dbReference>
<evidence type="ECO:0000256" key="3">
    <source>
        <dbReference type="ARBA" id="ARBA00023163"/>
    </source>
</evidence>
<dbReference type="AlphaFoldDB" id="A0A840IP88"/>
<reference evidence="5 6" key="1">
    <citation type="submission" date="2020-08" db="EMBL/GenBank/DDBJ databases">
        <title>Sequencing the genomes of 1000 actinobacteria strains.</title>
        <authorList>
            <person name="Klenk H.-P."/>
        </authorList>
    </citation>
    <scope>NUCLEOTIDE SEQUENCE [LARGE SCALE GENOMIC DNA]</scope>
    <source>
        <strain evidence="5 6">DSM 45859</strain>
    </source>
</reference>
<evidence type="ECO:0000256" key="1">
    <source>
        <dbReference type="ARBA" id="ARBA00023015"/>
    </source>
</evidence>
<dbReference type="PROSITE" id="PS00041">
    <property type="entry name" value="HTH_ARAC_FAMILY_1"/>
    <property type="match status" value="1"/>
</dbReference>
<dbReference type="Pfam" id="PF12833">
    <property type="entry name" value="HTH_18"/>
    <property type="match status" value="1"/>
</dbReference>
<evidence type="ECO:0000259" key="4">
    <source>
        <dbReference type="PROSITE" id="PS01124"/>
    </source>
</evidence>
<comment type="caution">
    <text evidence="5">The sequence shown here is derived from an EMBL/GenBank/DDBJ whole genome shotgun (WGS) entry which is preliminary data.</text>
</comment>
<organism evidence="5 6">
    <name type="scientific">Amycolatopsis jiangsuensis</name>
    <dbReference type="NCBI Taxonomy" id="1181879"/>
    <lineage>
        <taxon>Bacteria</taxon>
        <taxon>Bacillati</taxon>
        <taxon>Actinomycetota</taxon>
        <taxon>Actinomycetes</taxon>
        <taxon>Pseudonocardiales</taxon>
        <taxon>Pseudonocardiaceae</taxon>
        <taxon>Amycolatopsis</taxon>
    </lineage>
</organism>
<keyword evidence="2 5" id="KW-0238">DNA-binding</keyword>
<evidence type="ECO:0000313" key="5">
    <source>
        <dbReference type="EMBL" id="MBB4684281.1"/>
    </source>
</evidence>
<dbReference type="SUPFAM" id="SSF46689">
    <property type="entry name" value="Homeodomain-like"/>
    <property type="match status" value="2"/>
</dbReference>
<dbReference type="InterPro" id="IPR018062">
    <property type="entry name" value="HTH_AraC-typ_CS"/>
</dbReference>
<keyword evidence="1" id="KW-0805">Transcription regulation</keyword>
<accession>A0A840IP88</accession>
<dbReference type="PANTHER" id="PTHR46796:SF7">
    <property type="entry name" value="ARAC FAMILY TRANSCRIPTIONAL REGULATOR"/>
    <property type="match status" value="1"/>
</dbReference>
<dbReference type="InterPro" id="IPR018060">
    <property type="entry name" value="HTH_AraC"/>
</dbReference>
<dbReference type="RefSeq" id="WP_184779263.1">
    <property type="nucleotide sequence ID" value="NZ_JACHMG010000001.1"/>
</dbReference>
<evidence type="ECO:0000313" key="6">
    <source>
        <dbReference type="Proteomes" id="UP000581769"/>
    </source>
</evidence>
<sequence length="305" mass="32636">MATPQVNDLLTTMRIEETRYVRVVARTPWGVAFPARQVARLLLITRGSCLLTSDGQAEPQQLGENDCFLVRAGVEFALQDAPGRPLVGCEGSKGSVVEAGGDGELTEIVSVRFTFDAVAAETLFALLPPVFRVSADASTGQLLRATFDLIARETAANGLGAGFVAGRLSDVLFVQALRAWCSDVGSGTIGWIAALRDPQLAAAITALHGRLDHPWTVGSLAAVAGMSRSVFAARFKEKTGDTPLDYLTAWRLYRVKVLLRDTSLSVQKIAERTGYRTGTALSRVFLRREGCAPGAWRKQAVGTGA</sequence>
<evidence type="ECO:0000256" key="2">
    <source>
        <dbReference type="ARBA" id="ARBA00023125"/>
    </source>
</evidence>
<proteinExistence type="predicted"/>
<dbReference type="InterPro" id="IPR032783">
    <property type="entry name" value="AraC_lig"/>
</dbReference>
<dbReference type="InterPro" id="IPR009057">
    <property type="entry name" value="Homeodomain-like_sf"/>
</dbReference>
<dbReference type="Gene3D" id="1.10.10.60">
    <property type="entry name" value="Homeodomain-like"/>
    <property type="match status" value="2"/>
</dbReference>